<organism evidence="11 12">
    <name type="scientific">Rhynchospora breviuscula</name>
    <dbReference type="NCBI Taxonomy" id="2022672"/>
    <lineage>
        <taxon>Eukaryota</taxon>
        <taxon>Viridiplantae</taxon>
        <taxon>Streptophyta</taxon>
        <taxon>Embryophyta</taxon>
        <taxon>Tracheophyta</taxon>
        <taxon>Spermatophyta</taxon>
        <taxon>Magnoliopsida</taxon>
        <taxon>Liliopsida</taxon>
        <taxon>Poales</taxon>
        <taxon>Cyperaceae</taxon>
        <taxon>Cyperoideae</taxon>
        <taxon>Rhynchosporeae</taxon>
        <taxon>Rhynchospora</taxon>
    </lineage>
</organism>
<name>A0A9P9Z5B1_9POAL</name>
<dbReference type="GO" id="GO:0003987">
    <property type="term" value="F:acetate-CoA ligase activity"/>
    <property type="evidence" value="ECO:0007669"/>
    <property type="project" value="InterPro"/>
</dbReference>
<comment type="catalytic activity">
    <reaction evidence="6">
        <text>(E)-4-coumaroyl-AMP + CoA = (E)-4-coumaroyl-CoA + AMP + H(+)</text>
        <dbReference type="Rhea" id="RHEA:72423"/>
        <dbReference type="ChEBI" id="CHEBI:15378"/>
        <dbReference type="ChEBI" id="CHEBI:57287"/>
        <dbReference type="ChEBI" id="CHEBI:85008"/>
        <dbReference type="ChEBI" id="CHEBI:192348"/>
        <dbReference type="ChEBI" id="CHEBI:456215"/>
    </reaction>
    <physiologicalReaction direction="left-to-right" evidence="6">
        <dbReference type="Rhea" id="RHEA:72424"/>
    </physiologicalReaction>
</comment>
<feature type="domain" description="AMP-binding enzyme C-terminal" evidence="9">
    <location>
        <begin position="539"/>
        <end position="620"/>
    </location>
</feature>
<dbReference type="InterPro" id="IPR025110">
    <property type="entry name" value="AMP-bd_C"/>
</dbReference>
<dbReference type="Pfam" id="PF13193">
    <property type="entry name" value="AMP-binding_C"/>
    <property type="match status" value="1"/>
</dbReference>
<dbReference type="GO" id="GO:0016208">
    <property type="term" value="F:AMP binding"/>
    <property type="evidence" value="ECO:0007669"/>
    <property type="project" value="InterPro"/>
</dbReference>
<comment type="catalytic activity">
    <reaction evidence="7">
        <text>(E)-4-coumarate + ATP + CoA = (E)-4-coumaroyl-CoA + AMP + diphosphate</text>
        <dbReference type="Rhea" id="RHEA:19641"/>
        <dbReference type="ChEBI" id="CHEBI:12876"/>
        <dbReference type="ChEBI" id="CHEBI:30616"/>
        <dbReference type="ChEBI" id="CHEBI:33019"/>
        <dbReference type="ChEBI" id="CHEBI:57287"/>
        <dbReference type="ChEBI" id="CHEBI:85008"/>
        <dbReference type="ChEBI" id="CHEBI:456215"/>
        <dbReference type="EC" id="6.2.1.12"/>
    </reaction>
    <physiologicalReaction direction="left-to-right" evidence="7">
        <dbReference type="Rhea" id="RHEA:19642"/>
    </physiologicalReaction>
</comment>
<feature type="domain" description="Acetyl-coenzyme A synthetase N-terminal" evidence="10">
    <location>
        <begin position="29"/>
        <end position="82"/>
    </location>
</feature>
<dbReference type="InterPro" id="IPR020845">
    <property type="entry name" value="AMP-binding_CS"/>
</dbReference>
<evidence type="ECO:0000313" key="11">
    <source>
        <dbReference type="EMBL" id="KAJ1681882.1"/>
    </source>
</evidence>
<comment type="catalytic activity">
    <reaction evidence="5">
        <text>(E)-4-coumarate + ATP + H(+) = (E)-4-coumaroyl-AMP + diphosphate</text>
        <dbReference type="Rhea" id="RHEA:72419"/>
        <dbReference type="ChEBI" id="CHEBI:12876"/>
        <dbReference type="ChEBI" id="CHEBI:15378"/>
        <dbReference type="ChEBI" id="CHEBI:30616"/>
        <dbReference type="ChEBI" id="CHEBI:33019"/>
        <dbReference type="ChEBI" id="CHEBI:192348"/>
    </reaction>
    <physiologicalReaction direction="left-to-right" evidence="5">
        <dbReference type="Rhea" id="RHEA:72420"/>
    </physiologicalReaction>
</comment>
<gene>
    <name evidence="11" type="ORF">LUZ63_022892</name>
</gene>
<evidence type="ECO:0000313" key="12">
    <source>
        <dbReference type="Proteomes" id="UP001151287"/>
    </source>
</evidence>
<dbReference type="Pfam" id="PF00501">
    <property type="entry name" value="AMP-binding"/>
    <property type="match status" value="1"/>
</dbReference>
<keyword evidence="3" id="KW-0547">Nucleotide-binding</keyword>
<reference evidence="11" key="1">
    <citation type="journal article" date="2022" name="Cell">
        <title>Repeat-based holocentromeres influence genome architecture and karyotype evolution.</title>
        <authorList>
            <person name="Hofstatter P.G."/>
            <person name="Thangavel G."/>
            <person name="Lux T."/>
            <person name="Neumann P."/>
            <person name="Vondrak T."/>
            <person name="Novak P."/>
            <person name="Zhang M."/>
            <person name="Costa L."/>
            <person name="Castellani M."/>
            <person name="Scott A."/>
            <person name="Toegelov H."/>
            <person name="Fuchs J."/>
            <person name="Mata-Sucre Y."/>
            <person name="Dias Y."/>
            <person name="Vanzela A.L.L."/>
            <person name="Huettel B."/>
            <person name="Almeida C.C.S."/>
            <person name="Simkova H."/>
            <person name="Souza G."/>
            <person name="Pedrosa-Harand A."/>
            <person name="Macas J."/>
            <person name="Mayer K.F.X."/>
            <person name="Houben A."/>
            <person name="Marques A."/>
        </authorList>
    </citation>
    <scope>NUCLEOTIDE SEQUENCE</scope>
    <source>
        <strain evidence="11">RhyBre1mFocal</strain>
    </source>
</reference>
<keyword evidence="12" id="KW-1185">Reference proteome</keyword>
<dbReference type="InterPro" id="IPR042099">
    <property type="entry name" value="ANL_N_sf"/>
</dbReference>
<evidence type="ECO:0000256" key="3">
    <source>
        <dbReference type="ARBA" id="ARBA00022741"/>
    </source>
</evidence>
<proteinExistence type="inferred from homology"/>
<dbReference type="AlphaFoldDB" id="A0A9P9Z5B1"/>
<keyword evidence="2" id="KW-0436">Ligase</keyword>
<dbReference type="HAMAP" id="MF_01123">
    <property type="entry name" value="Ac_CoA_synth"/>
    <property type="match status" value="1"/>
</dbReference>
<dbReference type="InterPro" id="IPR000873">
    <property type="entry name" value="AMP-dep_synth/lig_dom"/>
</dbReference>
<dbReference type="Proteomes" id="UP001151287">
    <property type="component" value="Unassembled WGS sequence"/>
</dbReference>
<evidence type="ECO:0000256" key="2">
    <source>
        <dbReference type="ARBA" id="ARBA00022598"/>
    </source>
</evidence>
<evidence type="ECO:0000259" key="8">
    <source>
        <dbReference type="Pfam" id="PF00501"/>
    </source>
</evidence>
<protein>
    <recommendedName>
        <fullName evidence="13">Acetate--CoA ligase</fullName>
    </recommendedName>
</protein>
<evidence type="ECO:0000256" key="7">
    <source>
        <dbReference type="ARBA" id="ARBA00034252"/>
    </source>
</evidence>
<accession>A0A9P9Z5B1</accession>
<keyword evidence="4" id="KW-0067">ATP-binding</keyword>
<comment type="caution">
    <text evidence="11">The sequence shown here is derived from an EMBL/GenBank/DDBJ whole genome shotgun (WGS) entry which is preliminary data.</text>
</comment>
<dbReference type="PANTHER" id="PTHR24095:SF14">
    <property type="entry name" value="ACETYL-COENZYME A SYNTHETASE 1"/>
    <property type="match status" value="1"/>
</dbReference>
<dbReference type="SUPFAM" id="SSF56801">
    <property type="entry name" value="Acetyl-CoA synthetase-like"/>
    <property type="match status" value="1"/>
</dbReference>
<dbReference type="InterPro" id="IPR032387">
    <property type="entry name" value="ACAS_N"/>
</dbReference>
<dbReference type="GO" id="GO:0019427">
    <property type="term" value="P:acetyl-CoA biosynthetic process from acetate"/>
    <property type="evidence" value="ECO:0007669"/>
    <property type="project" value="InterPro"/>
</dbReference>
<dbReference type="GO" id="GO:0016207">
    <property type="term" value="F:4-coumarate-CoA ligase activity"/>
    <property type="evidence" value="ECO:0007669"/>
    <property type="project" value="UniProtKB-EC"/>
</dbReference>
<dbReference type="Gene3D" id="3.30.300.30">
    <property type="match status" value="1"/>
</dbReference>
<dbReference type="GO" id="GO:0009698">
    <property type="term" value="P:phenylpropanoid metabolic process"/>
    <property type="evidence" value="ECO:0007669"/>
    <property type="project" value="UniProtKB-ARBA"/>
</dbReference>
<dbReference type="Pfam" id="PF16177">
    <property type="entry name" value="ACAS_N"/>
    <property type="match status" value="1"/>
</dbReference>
<dbReference type="NCBIfam" id="TIGR02188">
    <property type="entry name" value="Ac_CoA_lig_AcsA"/>
    <property type="match status" value="1"/>
</dbReference>
<evidence type="ECO:0000256" key="5">
    <source>
        <dbReference type="ARBA" id="ARBA00034219"/>
    </source>
</evidence>
<feature type="domain" description="AMP-dependent synthetase/ligase" evidence="8">
    <location>
        <begin position="89"/>
        <end position="484"/>
    </location>
</feature>
<comment type="similarity">
    <text evidence="1">Belongs to the ATP-dependent AMP-binding enzyme family.</text>
</comment>
<evidence type="ECO:0000256" key="4">
    <source>
        <dbReference type="ARBA" id="ARBA00022840"/>
    </source>
</evidence>
<dbReference type="GO" id="GO:0005524">
    <property type="term" value="F:ATP binding"/>
    <property type="evidence" value="ECO:0007669"/>
    <property type="project" value="UniProtKB-KW"/>
</dbReference>
<evidence type="ECO:0000256" key="6">
    <source>
        <dbReference type="ARBA" id="ARBA00034223"/>
    </source>
</evidence>
<dbReference type="GO" id="GO:0106290">
    <property type="term" value="F:trans-cinnamate-CoA ligase activity"/>
    <property type="evidence" value="ECO:0007669"/>
    <property type="project" value="UniProtKB-ARBA"/>
</dbReference>
<dbReference type="OrthoDB" id="1906580at2759"/>
<evidence type="ECO:0000256" key="1">
    <source>
        <dbReference type="ARBA" id="ARBA00006432"/>
    </source>
</evidence>
<dbReference type="PROSITE" id="PS00455">
    <property type="entry name" value="AMP_BINDING"/>
    <property type="match status" value="1"/>
</dbReference>
<dbReference type="InterPro" id="IPR011904">
    <property type="entry name" value="Ac_CoA_lig"/>
</dbReference>
<dbReference type="FunFam" id="3.40.50.12780:FF:000001">
    <property type="entry name" value="Acetyl-coenzyme A synthetase"/>
    <property type="match status" value="1"/>
</dbReference>
<sequence length="655" mass="71249">MSSQIDHLLTETRRFAPSAEFAAHAVGTAELYARAAEDREGFWAEQARALHWHTPFTRVLDWSNPPFATWFDDGELNVAYNCLDRHVEAGNGERVALLWEGENGDERRVTYAELTDEVKRVANVLTRLGIGAGDRVAIYLPMIPEAVAAMLAVARVGAIHSVVFGGFSADSLRARIDDAGARLVITADGGYRKGKVSALKPAVDQALADRGGSGVQESVEHVLVVKRGGNEIEWTEGRDLWWHEEVPAASADHEAQAFPAENPLFILYTSGTTGKPKGILHTSGGYLTQAAFTNRVVHDIHPETDVYWCTADIGWITGHTYVTYGPLANGATQVLYEGTPDTPHPGRWWEVIEKYGVTVFYTAPTAIRSFMKIGRAVPQTFDLSSLRLLGSVGEPINPEAWVWYREIIGAGAAPIVDTWWQTETGAIMISALPGVTETKPGSAQVPLPGISVDVVDDAGEPVGNGNGGLLVVTEPWPSMLRGIWGDPERFVETYWEKFADKGYYFAGDGARLDEDGDVWLLGRVDDVMNVSGHRLSTAEIESALVAHEATAEAAVVGASDETTGQAVAAFVIIKQSYLTAHSPEGLAQQLRQWVGEQIGPIARPRDVYIVEELPKTRSGKIMRRLLRDVAEGREVGDTTTLADTAVMSVISAQVR</sequence>
<dbReference type="NCBIfam" id="NF001208">
    <property type="entry name" value="PRK00174.1"/>
    <property type="match status" value="1"/>
</dbReference>
<evidence type="ECO:0008006" key="13">
    <source>
        <dbReference type="Google" id="ProtNLM"/>
    </source>
</evidence>
<evidence type="ECO:0000259" key="10">
    <source>
        <dbReference type="Pfam" id="PF16177"/>
    </source>
</evidence>
<dbReference type="CDD" id="cd05966">
    <property type="entry name" value="ACS"/>
    <property type="match status" value="1"/>
</dbReference>
<dbReference type="Gene3D" id="3.40.50.12780">
    <property type="entry name" value="N-terminal domain of ligase-like"/>
    <property type="match status" value="1"/>
</dbReference>
<dbReference type="EMBL" id="JAMQYH010000872">
    <property type="protein sequence ID" value="KAJ1681882.1"/>
    <property type="molecule type" value="Genomic_DNA"/>
</dbReference>
<evidence type="ECO:0000259" key="9">
    <source>
        <dbReference type="Pfam" id="PF13193"/>
    </source>
</evidence>
<dbReference type="InterPro" id="IPR045851">
    <property type="entry name" value="AMP-bd_C_sf"/>
</dbReference>
<dbReference type="PANTHER" id="PTHR24095">
    <property type="entry name" value="ACETYL-COENZYME A SYNTHETASE"/>
    <property type="match status" value="1"/>
</dbReference>
<dbReference type="GO" id="GO:0005829">
    <property type="term" value="C:cytosol"/>
    <property type="evidence" value="ECO:0007669"/>
    <property type="project" value="TreeGrafter"/>
</dbReference>